<reference evidence="1" key="1">
    <citation type="submission" date="2014-09" db="EMBL/GenBank/DDBJ databases">
        <authorList>
            <person name="Magalhaes I.L.F."/>
            <person name="Oliveira U."/>
            <person name="Santos F.R."/>
            <person name="Vidigal T.H.D.A."/>
            <person name="Brescovit A.D."/>
            <person name="Santos A.J."/>
        </authorList>
    </citation>
    <scope>NUCLEOTIDE SEQUENCE</scope>
    <source>
        <tissue evidence="1">Shoot tissue taken approximately 20 cm above the soil surface</tissue>
    </source>
</reference>
<sequence length="16" mass="1815">MPCNLYAPSLLLYCTI</sequence>
<accession>A0A0A8YYI7</accession>
<dbReference type="AlphaFoldDB" id="A0A0A8YYI7"/>
<protein>
    <submittedName>
        <fullName evidence="1">Uncharacterized protein</fullName>
    </submittedName>
</protein>
<name>A0A0A8YYI7_ARUDO</name>
<reference evidence="1" key="2">
    <citation type="journal article" date="2015" name="Data Brief">
        <title>Shoot transcriptome of the giant reed, Arundo donax.</title>
        <authorList>
            <person name="Barrero R.A."/>
            <person name="Guerrero F.D."/>
            <person name="Moolhuijzen P."/>
            <person name="Goolsby J.A."/>
            <person name="Tidwell J."/>
            <person name="Bellgard S.E."/>
            <person name="Bellgard M.I."/>
        </authorList>
    </citation>
    <scope>NUCLEOTIDE SEQUENCE</scope>
    <source>
        <tissue evidence="1">Shoot tissue taken approximately 20 cm above the soil surface</tissue>
    </source>
</reference>
<evidence type="ECO:0000313" key="1">
    <source>
        <dbReference type="EMBL" id="JAD31606.1"/>
    </source>
</evidence>
<proteinExistence type="predicted"/>
<organism evidence="1">
    <name type="scientific">Arundo donax</name>
    <name type="common">Giant reed</name>
    <name type="synonym">Donax arundinaceus</name>
    <dbReference type="NCBI Taxonomy" id="35708"/>
    <lineage>
        <taxon>Eukaryota</taxon>
        <taxon>Viridiplantae</taxon>
        <taxon>Streptophyta</taxon>
        <taxon>Embryophyta</taxon>
        <taxon>Tracheophyta</taxon>
        <taxon>Spermatophyta</taxon>
        <taxon>Magnoliopsida</taxon>
        <taxon>Liliopsida</taxon>
        <taxon>Poales</taxon>
        <taxon>Poaceae</taxon>
        <taxon>PACMAD clade</taxon>
        <taxon>Arundinoideae</taxon>
        <taxon>Arundineae</taxon>
        <taxon>Arundo</taxon>
    </lineage>
</organism>
<dbReference type="EMBL" id="GBRH01266289">
    <property type="protein sequence ID" value="JAD31606.1"/>
    <property type="molecule type" value="Transcribed_RNA"/>
</dbReference>